<evidence type="ECO:0000256" key="1">
    <source>
        <dbReference type="SAM" id="Phobius"/>
    </source>
</evidence>
<sequence>MSTESDNAAAFGISGATGWLVGGTVGGALGAVAFGLLMWLLDPAIVEVAIPAVYGLEPVGIVGWGMHIVHGIVLGLIFGVIITREAVLGVLLTDVETESLSRTGVMFRLVGAGFVFGLAVWAILPLLVLPVWVETAGVGGEIGDFPTDAVESLVGHLVFGTVLGLVFAATVDLYGRSDERPLEE</sequence>
<evidence type="ECO:0000313" key="3">
    <source>
        <dbReference type="Proteomes" id="UP000199112"/>
    </source>
</evidence>
<feature type="transmembrane region" description="Helical" evidence="1">
    <location>
        <begin position="153"/>
        <end position="174"/>
    </location>
</feature>
<evidence type="ECO:0008006" key="4">
    <source>
        <dbReference type="Google" id="ProtNLM"/>
    </source>
</evidence>
<reference evidence="3" key="1">
    <citation type="submission" date="2016-10" db="EMBL/GenBank/DDBJ databases">
        <authorList>
            <person name="Varghese N."/>
            <person name="Submissions S."/>
        </authorList>
    </citation>
    <scope>NUCLEOTIDE SEQUENCE [LARGE SCALE GENOMIC DNA]</scope>
    <source>
        <strain evidence="3">CGMCC 1.8981</strain>
    </source>
</reference>
<dbReference type="RefSeq" id="WP_090504498.1">
    <property type="nucleotide sequence ID" value="NZ_FNWL01000001.1"/>
</dbReference>
<name>A0A1H6FMN7_9EURY</name>
<keyword evidence="1" id="KW-1133">Transmembrane helix</keyword>
<dbReference type="Proteomes" id="UP000199112">
    <property type="component" value="Unassembled WGS sequence"/>
</dbReference>
<organism evidence="2 3">
    <name type="scientific">Natronorubrum sediminis</name>
    <dbReference type="NCBI Taxonomy" id="640943"/>
    <lineage>
        <taxon>Archaea</taxon>
        <taxon>Methanobacteriati</taxon>
        <taxon>Methanobacteriota</taxon>
        <taxon>Stenosarchaea group</taxon>
        <taxon>Halobacteria</taxon>
        <taxon>Halobacteriales</taxon>
        <taxon>Natrialbaceae</taxon>
        <taxon>Natronorubrum</taxon>
    </lineage>
</organism>
<accession>A0A1H6FMN7</accession>
<keyword evidence="1" id="KW-0812">Transmembrane</keyword>
<feature type="transmembrane region" description="Helical" evidence="1">
    <location>
        <begin position="72"/>
        <end position="93"/>
    </location>
</feature>
<keyword evidence="3" id="KW-1185">Reference proteome</keyword>
<protein>
    <recommendedName>
        <fullName evidence="4">Histidine kinase</fullName>
    </recommendedName>
</protein>
<dbReference type="AlphaFoldDB" id="A0A1H6FMN7"/>
<dbReference type="OrthoDB" id="204680at2157"/>
<evidence type="ECO:0000313" key="2">
    <source>
        <dbReference type="EMBL" id="SEH11622.1"/>
    </source>
</evidence>
<feature type="transmembrane region" description="Helical" evidence="1">
    <location>
        <begin position="105"/>
        <end position="133"/>
    </location>
</feature>
<keyword evidence="1" id="KW-0472">Membrane</keyword>
<proteinExistence type="predicted"/>
<feature type="transmembrane region" description="Helical" evidence="1">
    <location>
        <begin position="20"/>
        <end position="41"/>
    </location>
</feature>
<dbReference type="EMBL" id="FNWL01000001">
    <property type="protein sequence ID" value="SEH11622.1"/>
    <property type="molecule type" value="Genomic_DNA"/>
</dbReference>
<gene>
    <name evidence="2" type="ORF">SAMN04487967_0436</name>
</gene>